<sequence length="53" mass="5731">MGKAGGWRKRLRCVRPREAPTQLRNGGFSDLCQQISGCFSTLIGVAEALGYSS</sequence>
<organism evidence="1 2">
    <name type="scientific">Malus baccata</name>
    <name type="common">Siberian crab apple</name>
    <name type="synonym">Pyrus baccata</name>
    <dbReference type="NCBI Taxonomy" id="106549"/>
    <lineage>
        <taxon>Eukaryota</taxon>
        <taxon>Viridiplantae</taxon>
        <taxon>Streptophyta</taxon>
        <taxon>Embryophyta</taxon>
        <taxon>Tracheophyta</taxon>
        <taxon>Spermatophyta</taxon>
        <taxon>Magnoliopsida</taxon>
        <taxon>eudicotyledons</taxon>
        <taxon>Gunneridae</taxon>
        <taxon>Pentapetalae</taxon>
        <taxon>rosids</taxon>
        <taxon>fabids</taxon>
        <taxon>Rosales</taxon>
        <taxon>Rosaceae</taxon>
        <taxon>Amygdaloideae</taxon>
        <taxon>Maleae</taxon>
        <taxon>Malus</taxon>
    </lineage>
</organism>
<gene>
    <name evidence="1" type="ORF">C1H46_045609</name>
</gene>
<evidence type="ECO:0000313" key="2">
    <source>
        <dbReference type="Proteomes" id="UP000315295"/>
    </source>
</evidence>
<proteinExistence type="predicted"/>
<name>A0A540K3R1_MALBA</name>
<reference evidence="1 2" key="1">
    <citation type="journal article" date="2019" name="G3 (Bethesda)">
        <title>Sequencing of a Wild Apple (Malus baccata) Genome Unravels the Differences Between Cultivated and Wild Apple Species Regarding Disease Resistance and Cold Tolerance.</title>
        <authorList>
            <person name="Chen X."/>
        </authorList>
    </citation>
    <scope>NUCLEOTIDE SEQUENCE [LARGE SCALE GENOMIC DNA]</scope>
    <source>
        <strain evidence="2">cv. Shandingzi</strain>
        <tissue evidence="1">Leaves</tissue>
    </source>
</reference>
<accession>A0A540K3R1</accession>
<protein>
    <submittedName>
        <fullName evidence="1">Uncharacterized protein</fullName>
    </submittedName>
</protein>
<dbReference type="EMBL" id="VIEB01007867">
    <property type="protein sequence ID" value="TQD68858.1"/>
    <property type="molecule type" value="Genomic_DNA"/>
</dbReference>
<keyword evidence="2" id="KW-1185">Reference proteome</keyword>
<evidence type="ECO:0000313" key="1">
    <source>
        <dbReference type="EMBL" id="TQD68858.1"/>
    </source>
</evidence>
<dbReference type="Proteomes" id="UP000315295">
    <property type="component" value="Unassembled WGS sequence"/>
</dbReference>
<comment type="caution">
    <text evidence="1">The sequence shown here is derived from an EMBL/GenBank/DDBJ whole genome shotgun (WGS) entry which is preliminary data.</text>
</comment>
<dbReference type="AlphaFoldDB" id="A0A540K3R1"/>